<dbReference type="AlphaFoldDB" id="A0A8K0TL12"/>
<dbReference type="InterPro" id="IPR029069">
    <property type="entry name" value="HotDog_dom_sf"/>
</dbReference>
<name>A0A8K0TL12_9PEZI</name>
<gene>
    <name evidence="1" type="ORF">B0T11DRAFT_67340</name>
</gene>
<evidence type="ECO:0008006" key="3">
    <source>
        <dbReference type="Google" id="ProtNLM"/>
    </source>
</evidence>
<dbReference type="Pfam" id="PF13279">
    <property type="entry name" value="4HBT_2"/>
    <property type="match status" value="1"/>
</dbReference>
<sequence length="119" mass="13919">MSPRAIGLIMRSIKTEYKLPITYPDRVTVLHRLTKRPDATSDALYFDVMILSDAHRRLAARCTEDIVVYDYRKAKRAPLLPFMVDRLQETFDLQEENRARCRDEVRGMFDAVERLEGEA</sequence>
<dbReference type="EMBL" id="JAGPXD010000002">
    <property type="protein sequence ID" value="KAH7368781.1"/>
    <property type="molecule type" value="Genomic_DNA"/>
</dbReference>
<organism evidence="1 2">
    <name type="scientific">Plectosphaerella cucumerina</name>
    <dbReference type="NCBI Taxonomy" id="40658"/>
    <lineage>
        <taxon>Eukaryota</taxon>
        <taxon>Fungi</taxon>
        <taxon>Dikarya</taxon>
        <taxon>Ascomycota</taxon>
        <taxon>Pezizomycotina</taxon>
        <taxon>Sordariomycetes</taxon>
        <taxon>Hypocreomycetidae</taxon>
        <taxon>Glomerellales</taxon>
        <taxon>Plectosphaerellaceae</taxon>
        <taxon>Plectosphaerella</taxon>
    </lineage>
</organism>
<evidence type="ECO:0000313" key="2">
    <source>
        <dbReference type="Proteomes" id="UP000813385"/>
    </source>
</evidence>
<dbReference type="Gene3D" id="3.10.129.10">
    <property type="entry name" value="Hotdog Thioesterase"/>
    <property type="match status" value="1"/>
</dbReference>
<dbReference type="Proteomes" id="UP000813385">
    <property type="component" value="Unassembled WGS sequence"/>
</dbReference>
<protein>
    <recommendedName>
        <fullName evidence="3">Thioesterase</fullName>
    </recommendedName>
</protein>
<proteinExistence type="predicted"/>
<dbReference type="SUPFAM" id="SSF54637">
    <property type="entry name" value="Thioesterase/thiol ester dehydrase-isomerase"/>
    <property type="match status" value="1"/>
</dbReference>
<evidence type="ECO:0000313" key="1">
    <source>
        <dbReference type="EMBL" id="KAH7368781.1"/>
    </source>
</evidence>
<accession>A0A8K0TL12</accession>
<keyword evidence="2" id="KW-1185">Reference proteome</keyword>
<dbReference type="OrthoDB" id="5538558at2759"/>
<reference evidence="1" key="1">
    <citation type="journal article" date="2021" name="Nat. Commun.">
        <title>Genetic determinants of endophytism in the Arabidopsis root mycobiome.</title>
        <authorList>
            <person name="Mesny F."/>
            <person name="Miyauchi S."/>
            <person name="Thiergart T."/>
            <person name="Pickel B."/>
            <person name="Atanasova L."/>
            <person name="Karlsson M."/>
            <person name="Huettel B."/>
            <person name="Barry K.W."/>
            <person name="Haridas S."/>
            <person name="Chen C."/>
            <person name="Bauer D."/>
            <person name="Andreopoulos W."/>
            <person name="Pangilinan J."/>
            <person name="LaButti K."/>
            <person name="Riley R."/>
            <person name="Lipzen A."/>
            <person name="Clum A."/>
            <person name="Drula E."/>
            <person name="Henrissat B."/>
            <person name="Kohler A."/>
            <person name="Grigoriev I.V."/>
            <person name="Martin F.M."/>
            <person name="Hacquard S."/>
        </authorList>
    </citation>
    <scope>NUCLEOTIDE SEQUENCE</scope>
    <source>
        <strain evidence="1">MPI-CAGE-AT-0016</strain>
    </source>
</reference>
<comment type="caution">
    <text evidence="1">The sequence shown here is derived from an EMBL/GenBank/DDBJ whole genome shotgun (WGS) entry which is preliminary data.</text>
</comment>